<protein>
    <submittedName>
        <fullName evidence="9">Uncharacterized protein</fullName>
    </submittedName>
</protein>
<sequence>MMEVQKNLSQSQLFSTSINWTVLNAILQNESSQFNFLKRKILLVTMEPLNYTEIVPRVLFPRSLVWAVFAPPDVDVSKYCIPPNTKFFLIQSISNRVVMHRIYKVHQDTSLVVQGYGSWVKGQPIVIPYYDDSNRIDFENVSLRTLVHLHADDDTCMVQYKLILFKMRCFHTELIGIVSKALNFRANIIKYLDIDHPYFGKNDSLAEVFLLLQDREVDISGCTYTVDNERKKQYDFAWPTFSPRSMLYIKNEPGMPNMSQWCSDRVVYLGTFLFVVLIYQGYSAKLISSLTVVAPNIPFLTFDDLIRDGRYKLMTLVEGFHQIVFIKYLRNLGMGHMVVRHEELPVNAQDAVSKLCSNDHLVYIEFRENIVQHDMDCEITEIPKSVFSYYMGLGLPKNSPYTEFVTRELTRVYSSGLMNRMRRHLLSYEKLRHPIVDGYISVTLEQVIFPFSILLAGILLSLLLLAGEIYWRRKISTRRKTRRPFQRSLNLLPRRSFSPMVGLEVSHQTNKLNSLISNRSSSVSTVTNNHKQRVTPKK</sequence>
<comment type="subcellular location">
    <subcellularLocation>
        <location evidence="1">Cell membrane</location>
        <topology evidence="1">Multi-pass membrane protein</topology>
    </subcellularLocation>
</comment>
<dbReference type="PANTHER" id="PTHR42643:SF30">
    <property type="entry name" value="IONOTROPIC RECEPTOR 40A-RELATED"/>
    <property type="match status" value="1"/>
</dbReference>
<keyword evidence="6" id="KW-0675">Receptor</keyword>
<reference evidence="9 10" key="1">
    <citation type="submission" date="2023-09" db="EMBL/GenBank/DDBJ databases">
        <title>Genomes of two closely related lineages of the louse Polyplax serrata with different host specificities.</title>
        <authorList>
            <person name="Martinu J."/>
            <person name="Tarabai H."/>
            <person name="Stefka J."/>
            <person name="Hypsa V."/>
        </authorList>
    </citation>
    <scope>NUCLEOTIDE SEQUENCE [LARGE SCALE GENOMIC DNA]</scope>
    <source>
        <strain evidence="9">98ZLc_SE</strain>
    </source>
</reference>
<evidence type="ECO:0000256" key="4">
    <source>
        <dbReference type="ARBA" id="ARBA00022989"/>
    </source>
</evidence>
<dbReference type="EMBL" id="JAWJWF010000001">
    <property type="protein sequence ID" value="KAK6641212.1"/>
    <property type="molecule type" value="Genomic_DNA"/>
</dbReference>
<evidence type="ECO:0000256" key="6">
    <source>
        <dbReference type="ARBA" id="ARBA00023170"/>
    </source>
</evidence>
<keyword evidence="10" id="KW-1185">Reference proteome</keyword>
<evidence type="ECO:0000256" key="5">
    <source>
        <dbReference type="ARBA" id="ARBA00023136"/>
    </source>
</evidence>
<keyword evidence="3 8" id="KW-0812">Transmembrane</keyword>
<dbReference type="Proteomes" id="UP001359485">
    <property type="component" value="Unassembled WGS sequence"/>
</dbReference>
<dbReference type="InterPro" id="IPR052192">
    <property type="entry name" value="Insect_Ionotropic_Sensory_Rcpt"/>
</dbReference>
<evidence type="ECO:0000256" key="3">
    <source>
        <dbReference type="ARBA" id="ARBA00022692"/>
    </source>
</evidence>
<evidence type="ECO:0000256" key="8">
    <source>
        <dbReference type="SAM" id="Phobius"/>
    </source>
</evidence>
<keyword evidence="4 8" id="KW-1133">Transmembrane helix</keyword>
<dbReference type="SUPFAM" id="SSF53850">
    <property type="entry name" value="Periplasmic binding protein-like II"/>
    <property type="match status" value="1"/>
</dbReference>
<name>A0ABR1BD01_POLSC</name>
<dbReference type="PANTHER" id="PTHR42643">
    <property type="entry name" value="IONOTROPIC RECEPTOR 20A-RELATED"/>
    <property type="match status" value="1"/>
</dbReference>
<comment type="caution">
    <text evidence="9">The sequence shown here is derived from an EMBL/GenBank/DDBJ whole genome shotgun (WGS) entry which is preliminary data.</text>
</comment>
<organism evidence="9 10">
    <name type="scientific">Polyplax serrata</name>
    <name type="common">Common mouse louse</name>
    <dbReference type="NCBI Taxonomy" id="468196"/>
    <lineage>
        <taxon>Eukaryota</taxon>
        <taxon>Metazoa</taxon>
        <taxon>Ecdysozoa</taxon>
        <taxon>Arthropoda</taxon>
        <taxon>Hexapoda</taxon>
        <taxon>Insecta</taxon>
        <taxon>Pterygota</taxon>
        <taxon>Neoptera</taxon>
        <taxon>Paraneoptera</taxon>
        <taxon>Psocodea</taxon>
        <taxon>Troctomorpha</taxon>
        <taxon>Phthiraptera</taxon>
        <taxon>Anoplura</taxon>
        <taxon>Polyplacidae</taxon>
        <taxon>Polyplax</taxon>
    </lineage>
</organism>
<feature type="transmembrane region" description="Helical" evidence="8">
    <location>
        <begin position="447"/>
        <end position="471"/>
    </location>
</feature>
<keyword evidence="2" id="KW-1003">Cell membrane</keyword>
<evidence type="ECO:0000256" key="1">
    <source>
        <dbReference type="ARBA" id="ARBA00004651"/>
    </source>
</evidence>
<gene>
    <name evidence="9" type="ORF">RUM44_012921</name>
</gene>
<dbReference type="Gene3D" id="3.40.190.10">
    <property type="entry name" value="Periplasmic binding protein-like II"/>
    <property type="match status" value="1"/>
</dbReference>
<accession>A0ABR1BD01</accession>
<evidence type="ECO:0000256" key="7">
    <source>
        <dbReference type="ARBA" id="ARBA00023180"/>
    </source>
</evidence>
<keyword evidence="7" id="KW-0325">Glycoprotein</keyword>
<evidence type="ECO:0000256" key="2">
    <source>
        <dbReference type="ARBA" id="ARBA00022475"/>
    </source>
</evidence>
<evidence type="ECO:0000313" key="10">
    <source>
        <dbReference type="Proteomes" id="UP001359485"/>
    </source>
</evidence>
<keyword evidence="5 8" id="KW-0472">Membrane</keyword>
<evidence type="ECO:0000313" key="9">
    <source>
        <dbReference type="EMBL" id="KAK6641212.1"/>
    </source>
</evidence>
<proteinExistence type="predicted"/>